<evidence type="ECO:0000313" key="2">
    <source>
        <dbReference type="Proteomes" id="UP001500200"/>
    </source>
</evidence>
<dbReference type="Proteomes" id="UP001500200">
    <property type="component" value="Unassembled WGS sequence"/>
</dbReference>
<comment type="caution">
    <text evidence="1">The sequence shown here is derived from an EMBL/GenBank/DDBJ whole genome shotgun (WGS) entry which is preliminary data.</text>
</comment>
<keyword evidence="2" id="KW-1185">Reference proteome</keyword>
<organism evidence="1 2">
    <name type="scientific">Arthrobacter gyeryongensis</name>
    <dbReference type="NCBI Taxonomy" id="1650592"/>
    <lineage>
        <taxon>Bacteria</taxon>
        <taxon>Bacillati</taxon>
        <taxon>Actinomycetota</taxon>
        <taxon>Actinomycetes</taxon>
        <taxon>Micrococcales</taxon>
        <taxon>Micrococcaceae</taxon>
        <taxon>Arthrobacter</taxon>
    </lineage>
</organism>
<reference evidence="2" key="1">
    <citation type="journal article" date="2019" name="Int. J. Syst. Evol. Microbiol.">
        <title>The Global Catalogue of Microorganisms (GCM) 10K type strain sequencing project: providing services to taxonomists for standard genome sequencing and annotation.</title>
        <authorList>
            <consortium name="The Broad Institute Genomics Platform"/>
            <consortium name="The Broad Institute Genome Sequencing Center for Infectious Disease"/>
            <person name="Wu L."/>
            <person name="Ma J."/>
        </authorList>
    </citation>
    <scope>NUCLEOTIDE SEQUENCE [LARGE SCALE GENOMIC DNA]</scope>
    <source>
        <strain evidence="2">JCM 18514</strain>
    </source>
</reference>
<evidence type="ECO:0000313" key="1">
    <source>
        <dbReference type="EMBL" id="GAA5197058.1"/>
    </source>
</evidence>
<protein>
    <submittedName>
        <fullName evidence="1">Uncharacterized protein</fullName>
    </submittedName>
</protein>
<proteinExistence type="predicted"/>
<gene>
    <name evidence="1" type="ORF">GCM10023346_30890</name>
</gene>
<name>A0ABP9SIM6_9MICC</name>
<sequence length="69" mass="7820">MVKTEEKLFAVRGRFEQFMAVQKRCARSETALRAGDLQHVAGENILELTCQAMDGMPFRHYATISPVFS</sequence>
<dbReference type="EMBL" id="BAABKK010000022">
    <property type="protein sequence ID" value="GAA5197058.1"/>
    <property type="molecule type" value="Genomic_DNA"/>
</dbReference>
<accession>A0ABP9SIM6</accession>